<keyword evidence="4" id="KW-1185">Reference proteome</keyword>
<dbReference type="GO" id="GO:0005737">
    <property type="term" value="C:cytoplasm"/>
    <property type="evidence" value="ECO:0007669"/>
    <property type="project" value="TreeGrafter"/>
</dbReference>
<proteinExistence type="predicted"/>
<feature type="domain" description="Fumarylacetoacetase-like C-terminal" evidence="2">
    <location>
        <begin position="69"/>
        <end position="245"/>
    </location>
</feature>
<dbReference type="InterPro" id="IPR011234">
    <property type="entry name" value="Fumarylacetoacetase-like_C"/>
</dbReference>
<dbReference type="AlphaFoldDB" id="A0A1E3RU23"/>
<comment type="caution">
    <text evidence="3">The sequence shown here is derived from an EMBL/GenBank/DDBJ whole genome shotgun (WGS) entry which is preliminary data.</text>
</comment>
<dbReference type="Pfam" id="PF01557">
    <property type="entry name" value="FAA_hydrolase"/>
    <property type="match status" value="1"/>
</dbReference>
<dbReference type="Proteomes" id="UP000094243">
    <property type="component" value="Unassembled WGS sequence"/>
</dbReference>
<dbReference type="InterPro" id="IPR050772">
    <property type="entry name" value="Hydratase-Decarb/MhpD_sf"/>
</dbReference>
<evidence type="ECO:0000259" key="2">
    <source>
        <dbReference type="Pfam" id="PF01557"/>
    </source>
</evidence>
<dbReference type="Gene3D" id="3.90.850.10">
    <property type="entry name" value="Fumarylacetoacetase-like, C-terminal domain"/>
    <property type="match status" value="1"/>
</dbReference>
<dbReference type="EMBL" id="MIGZ01000088">
    <property type="protein sequence ID" value="ODQ92877.1"/>
    <property type="molecule type" value="Genomic_DNA"/>
</dbReference>
<dbReference type="InterPro" id="IPR036663">
    <property type="entry name" value="Fumarylacetoacetase_C_sf"/>
</dbReference>
<sequence>MADALIAAQRDRVPIAPFTKANPFLTVETAYKAQSLVIDDRVQAGERVIGAKLGFTSRVKRLALGIEDPVYGLLTSGMVVPFGEPIQLDELIHPRAEPELAFLIGETITPLTPPAGVLSAVEAVIPAIEVMDSRYNDSFRLADSIADSAGASRVVLSAQGRPPSELVGLHVLGCLFRHQGGVETAAGGAVLGHPAAALAWLATTLGDRGERLEAGSIVLSGGLTSSTALQPGAVVSAEFDGLGMVQLHCR</sequence>
<organism evidence="3 4">
    <name type="scientific">Mycolicibacterium holsaticum</name>
    <dbReference type="NCBI Taxonomy" id="152142"/>
    <lineage>
        <taxon>Bacteria</taxon>
        <taxon>Bacillati</taxon>
        <taxon>Actinomycetota</taxon>
        <taxon>Actinomycetes</taxon>
        <taxon>Mycobacteriales</taxon>
        <taxon>Mycobacteriaceae</taxon>
        <taxon>Mycolicibacterium</taxon>
    </lineage>
</organism>
<gene>
    <name evidence="3" type="ORF">BHQ17_15500</name>
</gene>
<dbReference type="GO" id="GO:0008684">
    <property type="term" value="F:2-oxopent-4-enoate hydratase activity"/>
    <property type="evidence" value="ECO:0007669"/>
    <property type="project" value="TreeGrafter"/>
</dbReference>
<accession>A0A1E3RU23</accession>
<evidence type="ECO:0000313" key="3">
    <source>
        <dbReference type="EMBL" id="ODQ92877.1"/>
    </source>
</evidence>
<name>A0A1E3RU23_9MYCO</name>
<dbReference type="SUPFAM" id="SSF56529">
    <property type="entry name" value="FAH"/>
    <property type="match status" value="1"/>
</dbReference>
<keyword evidence="1" id="KW-0456">Lyase</keyword>
<dbReference type="PANTHER" id="PTHR30143">
    <property type="entry name" value="ACID HYDRATASE"/>
    <property type="match status" value="1"/>
</dbReference>
<protein>
    <recommendedName>
        <fullName evidence="2">Fumarylacetoacetase-like C-terminal domain-containing protein</fullName>
    </recommendedName>
</protein>
<reference evidence="4" key="1">
    <citation type="submission" date="2016-09" db="EMBL/GenBank/DDBJ databases">
        <authorList>
            <person name="Greninger A.L."/>
            <person name="Jerome K.R."/>
            <person name="Mcnair B."/>
            <person name="Wallis C."/>
            <person name="Fang F."/>
        </authorList>
    </citation>
    <scope>NUCLEOTIDE SEQUENCE [LARGE SCALE GENOMIC DNA]</scope>
    <source>
        <strain evidence="4">M7</strain>
    </source>
</reference>
<dbReference type="PANTHER" id="PTHR30143:SF0">
    <property type="entry name" value="2-KETO-4-PENTENOATE HYDRATASE"/>
    <property type="match status" value="1"/>
</dbReference>
<evidence type="ECO:0000256" key="1">
    <source>
        <dbReference type="ARBA" id="ARBA00023239"/>
    </source>
</evidence>
<evidence type="ECO:0000313" key="4">
    <source>
        <dbReference type="Proteomes" id="UP000094243"/>
    </source>
</evidence>